<evidence type="ECO:0000256" key="1">
    <source>
        <dbReference type="SAM" id="MobiDB-lite"/>
    </source>
</evidence>
<name>A0AAV7QNC5_PLEWA</name>
<organism evidence="2 3">
    <name type="scientific">Pleurodeles waltl</name>
    <name type="common">Iberian ribbed newt</name>
    <dbReference type="NCBI Taxonomy" id="8319"/>
    <lineage>
        <taxon>Eukaryota</taxon>
        <taxon>Metazoa</taxon>
        <taxon>Chordata</taxon>
        <taxon>Craniata</taxon>
        <taxon>Vertebrata</taxon>
        <taxon>Euteleostomi</taxon>
        <taxon>Amphibia</taxon>
        <taxon>Batrachia</taxon>
        <taxon>Caudata</taxon>
        <taxon>Salamandroidea</taxon>
        <taxon>Salamandridae</taxon>
        <taxon>Pleurodelinae</taxon>
        <taxon>Pleurodeles</taxon>
    </lineage>
</organism>
<dbReference type="AlphaFoldDB" id="A0AAV7QNC5"/>
<dbReference type="Proteomes" id="UP001066276">
    <property type="component" value="Chromosome 6"/>
</dbReference>
<comment type="caution">
    <text evidence="2">The sequence shown here is derived from an EMBL/GenBank/DDBJ whole genome shotgun (WGS) entry which is preliminary data.</text>
</comment>
<gene>
    <name evidence="2" type="ORF">NDU88_008302</name>
</gene>
<sequence length="222" mass="23796">MLAPKVPKAQRGTRAVRALAKFYSYRLITHCGLSFSTLGSQHYKENESAYQRTVVLPGGTPCPRILFAAVWGRSPECERLKRNTVSRNAGKELWCCLGGLLVPGSCLLPCGGGAQNASAQSVTRHPATRDTHGPCPGKARAKGGPVHARGQPLLALSCSPANDPPLRRNSFAPNHGFRIERDESLAPLEEIAALADKKEHVCQIETINSGRPVQVAAASDID</sequence>
<evidence type="ECO:0000313" key="3">
    <source>
        <dbReference type="Proteomes" id="UP001066276"/>
    </source>
</evidence>
<reference evidence="2" key="1">
    <citation type="journal article" date="2022" name="bioRxiv">
        <title>Sequencing and chromosome-scale assembly of the giantPleurodeles waltlgenome.</title>
        <authorList>
            <person name="Brown T."/>
            <person name="Elewa A."/>
            <person name="Iarovenko S."/>
            <person name="Subramanian E."/>
            <person name="Araus A.J."/>
            <person name="Petzold A."/>
            <person name="Susuki M."/>
            <person name="Suzuki K.-i.T."/>
            <person name="Hayashi T."/>
            <person name="Toyoda A."/>
            <person name="Oliveira C."/>
            <person name="Osipova E."/>
            <person name="Leigh N.D."/>
            <person name="Simon A."/>
            <person name="Yun M.H."/>
        </authorList>
    </citation>
    <scope>NUCLEOTIDE SEQUENCE</scope>
    <source>
        <strain evidence="2">20211129_DDA</strain>
        <tissue evidence="2">Liver</tissue>
    </source>
</reference>
<accession>A0AAV7QNC5</accession>
<dbReference type="EMBL" id="JANPWB010000010">
    <property type="protein sequence ID" value="KAJ1141974.1"/>
    <property type="molecule type" value="Genomic_DNA"/>
</dbReference>
<evidence type="ECO:0000313" key="2">
    <source>
        <dbReference type="EMBL" id="KAJ1141974.1"/>
    </source>
</evidence>
<keyword evidence="3" id="KW-1185">Reference proteome</keyword>
<proteinExistence type="predicted"/>
<protein>
    <submittedName>
        <fullName evidence="2">Uncharacterized protein</fullName>
    </submittedName>
</protein>
<feature type="region of interest" description="Disordered" evidence="1">
    <location>
        <begin position="125"/>
        <end position="147"/>
    </location>
</feature>